<dbReference type="SUPFAM" id="SSF49464">
    <property type="entry name" value="Carboxypeptidase regulatory domain-like"/>
    <property type="match status" value="1"/>
</dbReference>
<keyword evidence="1" id="KW-0472">Membrane</keyword>
<dbReference type="Gene3D" id="2.60.40.1120">
    <property type="entry name" value="Carboxypeptidase-like, regulatory domain"/>
    <property type="match status" value="1"/>
</dbReference>
<protein>
    <recommendedName>
        <fullName evidence="2">TonB-dependent receptor plug domain-containing protein</fullName>
    </recommendedName>
</protein>
<evidence type="ECO:0000313" key="4">
    <source>
        <dbReference type="Proteomes" id="UP000249645"/>
    </source>
</evidence>
<dbReference type="SUPFAM" id="SSF56935">
    <property type="entry name" value="Porins"/>
    <property type="match status" value="1"/>
</dbReference>
<accession>A0A2W5E5F0</accession>
<dbReference type="InterPro" id="IPR008969">
    <property type="entry name" value="CarboxyPept-like_regulatory"/>
</dbReference>
<sequence length="246" mass="25965">MVIPILLLRIVRSKASSILILLLLFNTSWSQNVVIHSQLEGFVTDSSTGLAVSGADILIDGTTNHTITNDKGFFHIKTGQSFPYKITVSYTGYGSKTVNIDSPNIKIQLATSTQDLDQIVVVGYSQTKKNSVTGTIANIKGDALTAIHGAGFNEKLQGLTPGLQISSNSGVEGGSALVRLRGATSINAGNDPLYIVDGIFINTSSLQSIAQGGQVTNPLADLNPNDIENIQVLKDANATAMYGSRS</sequence>
<keyword evidence="1" id="KW-1134">Transmembrane beta strand</keyword>
<evidence type="ECO:0000259" key="2">
    <source>
        <dbReference type="Pfam" id="PF07715"/>
    </source>
</evidence>
<name>A0A2W5E5F0_9SPHI</name>
<comment type="similarity">
    <text evidence="1">Belongs to the TonB-dependent receptor family.</text>
</comment>
<comment type="caution">
    <text evidence="3">The sequence shown here is derived from an EMBL/GenBank/DDBJ whole genome shotgun (WGS) entry which is preliminary data.</text>
</comment>
<dbReference type="InterPro" id="IPR012910">
    <property type="entry name" value="Plug_dom"/>
</dbReference>
<organism evidence="3 4">
    <name type="scientific">Pseudopedobacter saltans</name>
    <dbReference type="NCBI Taxonomy" id="151895"/>
    <lineage>
        <taxon>Bacteria</taxon>
        <taxon>Pseudomonadati</taxon>
        <taxon>Bacteroidota</taxon>
        <taxon>Sphingobacteriia</taxon>
        <taxon>Sphingobacteriales</taxon>
        <taxon>Sphingobacteriaceae</taxon>
        <taxon>Pseudopedobacter</taxon>
    </lineage>
</organism>
<gene>
    <name evidence="3" type="ORF">DI598_19880</name>
</gene>
<keyword evidence="1" id="KW-0812">Transmembrane</keyword>
<feature type="domain" description="TonB-dependent receptor plug" evidence="2">
    <location>
        <begin position="129"/>
        <end position="245"/>
    </location>
</feature>
<feature type="non-terminal residue" evidence="3">
    <location>
        <position position="246"/>
    </location>
</feature>
<keyword evidence="1" id="KW-0813">Transport</keyword>
<evidence type="ECO:0000256" key="1">
    <source>
        <dbReference type="PROSITE-ProRule" id="PRU01360"/>
    </source>
</evidence>
<dbReference type="EMBL" id="QFOI01000662">
    <property type="protein sequence ID" value="PZP39551.1"/>
    <property type="molecule type" value="Genomic_DNA"/>
</dbReference>
<dbReference type="Pfam" id="PF13715">
    <property type="entry name" value="CarbopepD_reg_2"/>
    <property type="match status" value="1"/>
</dbReference>
<dbReference type="InterPro" id="IPR037066">
    <property type="entry name" value="Plug_dom_sf"/>
</dbReference>
<comment type="subcellular location">
    <subcellularLocation>
        <location evidence="1">Cell outer membrane</location>
        <topology evidence="1">Multi-pass membrane protein</topology>
    </subcellularLocation>
</comment>
<reference evidence="3 4" key="1">
    <citation type="submission" date="2017-11" db="EMBL/GenBank/DDBJ databases">
        <title>Infants hospitalized years apart are colonized by the same room-sourced microbial strains.</title>
        <authorList>
            <person name="Brooks B."/>
            <person name="Olm M.R."/>
            <person name="Firek B.A."/>
            <person name="Baker R."/>
            <person name="Thomas B.C."/>
            <person name="Morowitz M.J."/>
            <person name="Banfield J.F."/>
        </authorList>
    </citation>
    <scope>NUCLEOTIDE SEQUENCE [LARGE SCALE GENOMIC DNA]</scope>
    <source>
        <strain evidence="3">S2_009_000_R2_76</strain>
    </source>
</reference>
<dbReference type="Gene3D" id="2.170.130.10">
    <property type="entry name" value="TonB-dependent receptor, plug domain"/>
    <property type="match status" value="1"/>
</dbReference>
<dbReference type="AlphaFoldDB" id="A0A2W5E5F0"/>
<dbReference type="GO" id="GO:0009279">
    <property type="term" value="C:cell outer membrane"/>
    <property type="evidence" value="ECO:0007669"/>
    <property type="project" value="UniProtKB-SubCell"/>
</dbReference>
<evidence type="ECO:0000313" key="3">
    <source>
        <dbReference type="EMBL" id="PZP39551.1"/>
    </source>
</evidence>
<dbReference type="InterPro" id="IPR039426">
    <property type="entry name" value="TonB-dep_rcpt-like"/>
</dbReference>
<proteinExistence type="inferred from homology"/>
<dbReference type="Proteomes" id="UP000249645">
    <property type="component" value="Unassembled WGS sequence"/>
</dbReference>
<dbReference type="PROSITE" id="PS52016">
    <property type="entry name" value="TONB_DEPENDENT_REC_3"/>
    <property type="match status" value="1"/>
</dbReference>
<dbReference type="Pfam" id="PF07715">
    <property type="entry name" value="Plug"/>
    <property type="match status" value="1"/>
</dbReference>
<keyword evidence="1" id="KW-0998">Cell outer membrane</keyword>